<dbReference type="PANTHER" id="PTHR20857:SF22">
    <property type="entry name" value="THIAZOLE TAUTOMERASE"/>
    <property type="match status" value="1"/>
</dbReference>
<dbReference type="CDD" id="cd00564">
    <property type="entry name" value="TMP_TenI"/>
    <property type="match status" value="1"/>
</dbReference>
<organism evidence="5 7">
    <name type="scientific">Salinicoccus halodurans</name>
    <dbReference type="NCBI Taxonomy" id="407035"/>
    <lineage>
        <taxon>Bacteria</taxon>
        <taxon>Bacillati</taxon>
        <taxon>Bacillota</taxon>
        <taxon>Bacilli</taxon>
        <taxon>Bacillales</taxon>
        <taxon>Staphylococcaceae</taxon>
        <taxon>Salinicoccus</taxon>
    </lineage>
</organism>
<proteinExistence type="predicted"/>
<feature type="domain" description="Thiamine phosphate synthase/TenI" evidence="3">
    <location>
        <begin position="20"/>
        <end position="180"/>
    </location>
</feature>
<accession>A0A0F7D495</accession>
<dbReference type="GO" id="GO:0004789">
    <property type="term" value="F:thiamine-phosphate diphosphorylase activity"/>
    <property type="evidence" value="ECO:0007669"/>
    <property type="project" value="TreeGrafter"/>
</dbReference>
<evidence type="ECO:0000313" key="5">
    <source>
        <dbReference type="EMBL" id="SFK56731.1"/>
    </source>
</evidence>
<dbReference type="EMBL" id="FOTB01000001">
    <property type="protein sequence ID" value="SFK56731.1"/>
    <property type="molecule type" value="Genomic_DNA"/>
</dbReference>
<reference evidence="6" key="2">
    <citation type="submission" date="2015-04" db="EMBL/GenBank/DDBJ databases">
        <title>Complete genome sequence of Salinicoccus halodurans strain H3B36, isolated from the Qaidam basin of China.</title>
        <authorList>
            <person name="Ma Y."/>
            <person name="Jiang K."/>
            <person name="Xue Y."/>
        </authorList>
    </citation>
    <scope>NUCLEOTIDE SEQUENCE [LARGE SCALE GENOMIC DNA]</scope>
    <source>
        <strain evidence="6">H3B36</strain>
    </source>
</reference>
<evidence type="ECO:0000256" key="2">
    <source>
        <dbReference type="ARBA" id="ARBA00022977"/>
    </source>
</evidence>
<evidence type="ECO:0000313" key="7">
    <source>
        <dbReference type="Proteomes" id="UP000183090"/>
    </source>
</evidence>
<gene>
    <name evidence="4" type="ORF">AAT16_06160</name>
    <name evidence="5" type="ORF">SAMN05216235_0471</name>
</gene>
<name>A0A0F7D495_9STAP</name>
<dbReference type="InterPro" id="IPR013785">
    <property type="entry name" value="Aldolase_TIM"/>
</dbReference>
<evidence type="ECO:0000256" key="1">
    <source>
        <dbReference type="ARBA" id="ARBA00004948"/>
    </source>
</evidence>
<keyword evidence="2" id="KW-0784">Thiamine biosynthesis</keyword>
<dbReference type="GO" id="GO:0009228">
    <property type="term" value="P:thiamine biosynthetic process"/>
    <property type="evidence" value="ECO:0007669"/>
    <property type="project" value="UniProtKB-KW"/>
</dbReference>
<protein>
    <submittedName>
        <fullName evidence="4 5">Transcriptional regulator</fullName>
    </submittedName>
</protein>
<sequence length="204" mass="22650">MNGQLHLISDGNFSKQHLNILMKIHGEIDYFHLREKKKSAGELVEIINVLEKGNIPLHKVIINDRIDISVMKKCAGIQLAYHSAPSTLVRKSFPEIMIGQSIHSLEEAKKANAKDIDFLVYGHIFESRSKVGKTPKGVYELKSIIDYISLPVIAIGGITPERAEAVINAGAEGIAVMSGVWQADDPVKAVRDYRKVLKEGIIER</sequence>
<dbReference type="KEGG" id="shv:AAT16_06160"/>
<keyword evidence="6" id="KW-1185">Reference proteome</keyword>
<dbReference type="SUPFAM" id="SSF51391">
    <property type="entry name" value="Thiamin phosphate synthase"/>
    <property type="match status" value="1"/>
</dbReference>
<dbReference type="RefSeq" id="WP_046790033.1">
    <property type="nucleotide sequence ID" value="NZ_CP011366.1"/>
</dbReference>
<reference evidence="4 6" key="1">
    <citation type="journal article" date="2015" name="Int. J. Syst. Evol. Microbiol.">
        <title>Complete genome sequence of Salinicoccus halodurans H3B36, isolated from the Qaidam Basin in China.</title>
        <authorList>
            <person name="Jiang K."/>
            <person name="Xue Y."/>
            <person name="Ma Y."/>
        </authorList>
    </citation>
    <scope>NUCLEOTIDE SEQUENCE [LARGE SCALE GENOMIC DNA]</scope>
    <source>
        <strain evidence="4 6">H3B36</strain>
    </source>
</reference>
<dbReference type="InterPro" id="IPR022998">
    <property type="entry name" value="ThiamineP_synth_TenI"/>
</dbReference>
<evidence type="ECO:0000313" key="4">
    <source>
        <dbReference type="EMBL" id="AKG73845.1"/>
    </source>
</evidence>
<dbReference type="OrthoDB" id="9815348at2"/>
<dbReference type="GO" id="GO:0005737">
    <property type="term" value="C:cytoplasm"/>
    <property type="evidence" value="ECO:0007669"/>
    <property type="project" value="TreeGrafter"/>
</dbReference>
<dbReference type="PANTHER" id="PTHR20857">
    <property type="entry name" value="THIAMINE-PHOSPHATE PYROPHOSPHORYLASE"/>
    <property type="match status" value="1"/>
</dbReference>
<dbReference type="AlphaFoldDB" id="A0A0F7D495"/>
<evidence type="ECO:0000259" key="3">
    <source>
        <dbReference type="Pfam" id="PF02581"/>
    </source>
</evidence>
<dbReference type="Proteomes" id="UP000034029">
    <property type="component" value="Chromosome"/>
</dbReference>
<dbReference type="EMBL" id="CP011366">
    <property type="protein sequence ID" value="AKG73845.1"/>
    <property type="molecule type" value="Genomic_DNA"/>
</dbReference>
<reference evidence="5 7" key="3">
    <citation type="submission" date="2016-10" db="EMBL/GenBank/DDBJ databases">
        <authorList>
            <person name="Varghese N."/>
            <person name="Submissions S."/>
        </authorList>
    </citation>
    <scope>NUCLEOTIDE SEQUENCE [LARGE SCALE GENOMIC DNA]</scope>
    <source>
        <strain evidence="5 7">CGMCC 1.6501</strain>
    </source>
</reference>
<dbReference type="Gene3D" id="3.20.20.70">
    <property type="entry name" value="Aldolase class I"/>
    <property type="match status" value="1"/>
</dbReference>
<dbReference type="Proteomes" id="UP000183090">
    <property type="component" value="Unassembled WGS sequence"/>
</dbReference>
<comment type="pathway">
    <text evidence="1">Cofactor biosynthesis; thiamine diphosphate biosynthesis.</text>
</comment>
<dbReference type="InterPro" id="IPR036206">
    <property type="entry name" value="ThiamineP_synth_sf"/>
</dbReference>
<evidence type="ECO:0000313" key="6">
    <source>
        <dbReference type="Proteomes" id="UP000034029"/>
    </source>
</evidence>
<dbReference type="Pfam" id="PF02581">
    <property type="entry name" value="TMP-TENI"/>
    <property type="match status" value="1"/>
</dbReference>